<keyword evidence="2" id="KW-1185">Reference proteome</keyword>
<dbReference type="Proteomes" id="UP001362999">
    <property type="component" value="Unassembled WGS sequence"/>
</dbReference>
<dbReference type="EMBL" id="JAWWNJ010000109">
    <property type="protein sequence ID" value="KAK6992539.1"/>
    <property type="molecule type" value="Genomic_DNA"/>
</dbReference>
<protein>
    <submittedName>
        <fullName evidence="1">Uncharacterized protein</fullName>
    </submittedName>
</protein>
<sequence length="276" mass="30954">MDNTPSKLLLSALGWIGEPTPWSADGEGPEYVGKYSEAANVLLNQVGMNRELDAIEYKPANLTTFQYTRKANISTTHSDITYYGGIYGDNMPPLLRICLPDRHPWPETFKELDWDPELRPLAGPPFEFYTCDWNGDAGIDPESLHTGALTFSPDMPGQLQNETEAESGFGHESDSGVGLGWHGPWATAMLEKKDRGEQLGNRREIVWSSDSDKTWGVEVHLEAAKVTEVDKFTYEELHESEEPIPTRGISSYTIRASILRVFVKARWFDEALNQSV</sequence>
<reference evidence="1 2" key="1">
    <citation type="journal article" date="2024" name="J Genomics">
        <title>Draft genome sequencing and assembly of Favolaschia claudopus CIRM-BRFM 2984 isolated from oak limbs.</title>
        <authorList>
            <person name="Navarro D."/>
            <person name="Drula E."/>
            <person name="Chaduli D."/>
            <person name="Cazenave R."/>
            <person name="Ahrendt S."/>
            <person name="Wang J."/>
            <person name="Lipzen A."/>
            <person name="Daum C."/>
            <person name="Barry K."/>
            <person name="Grigoriev I.V."/>
            <person name="Favel A."/>
            <person name="Rosso M.N."/>
            <person name="Martin F."/>
        </authorList>
    </citation>
    <scope>NUCLEOTIDE SEQUENCE [LARGE SCALE GENOMIC DNA]</scope>
    <source>
        <strain evidence="1 2">CIRM-BRFM 2984</strain>
    </source>
</reference>
<dbReference type="AlphaFoldDB" id="A0AAV9ZUD2"/>
<comment type="caution">
    <text evidence="1">The sequence shown here is derived from an EMBL/GenBank/DDBJ whole genome shotgun (WGS) entry which is preliminary data.</text>
</comment>
<evidence type="ECO:0000313" key="2">
    <source>
        <dbReference type="Proteomes" id="UP001362999"/>
    </source>
</evidence>
<organism evidence="1 2">
    <name type="scientific">Favolaschia claudopus</name>
    <dbReference type="NCBI Taxonomy" id="2862362"/>
    <lineage>
        <taxon>Eukaryota</taxon>
        <taxon>Fungi</taxon>
        <taxon>Dikarya</taxon>
        <taxon>Basidiomycota</taxon>
        <taxon>Agaricomycotina</taxon>
        <taxon>Agaricomycetes</taxon>
        <taxon>Agaricomycetidae</taxon>
        <taxon>Agaricales</taxon>
        <taxon>Marasmiineae</taxon>
        <taxon>Mycenaceae</taxon>
        <taxon>Favolaschia</taxon>
    </lineage>
</organism>
<proteinExistence type="predicted"/>
<name>A0AAV9ZUD2_9AGAR</name>
<gene>
    <name evidence="1" type="ORF">R3P38DRAFT_2739852</name>
</gene>
<evidence type="ECO:0000313" key="1">
    <source>
        <dbReference type="EMBL" id="KAK6992539.1"/>
    </source>
</evidence>
<accession>A0AAV9ZUD2</accession>